<comment type="caution">
    <text evidence="1">The sequence shown here is derived from an EMBL/GenBank/DDBJ whole genome shotgun (WGS) entry which is preliminary data.</text>
</comment>
<dbReference type="Gene3D" id="3.40.50.300">
    <property type="entry name" value="P-loop containing nucleotide triphosphate hydrolases"/>
    <property type="match status" value="1"/>
</dbReference>
<dbReference type="GO" id="GO:0008146">
    <property type="term" value="F:sulfotransferase activity"/>
    <property type="evidence" value="ECO:0007669"/>
    <property type="project" value="InterPro"/>
</dbReference>
<evidence type="ECO:0000313" key="1">
    <source>
        <dbReference type="EMBL" id="KKL96500.1"/>
    </source>
</evidence>
<dbReference type="EMBL" id="LAZR01018417">
    <property type="protein sequence ID" value="KKL96500.1"/>
    <property type="molecule type" value="Genomic_DNA"/>
</dbReference>
<protein>
    <recommendedName>
        <fullName evidence="2">Sulfotransferase family protein</fullName>
    </recommendedName>
</protein>
<dbReference type="InterPro" id="IPR027417">
    <property type="entry name" value="P-loop_NTPase"/>
</dbReference>
<organism evidence="1">
    <name type="scientific">marine sediment metagenome</name>
    <dbReference type="NCBI Taxonomy" id="412755"/>
    <lineage>
        <taxon>unclassified sequences</taxon>
        <taxon>metagenomes</taxon>
        <taxon>ecological metagenomes</taxon>
    </lineage>
</organism>
<gene>
    <name evidence="1" type="ORF">LCGC14_1843870</name>
</gene>
<name>A0A0F9IRZ6_9ZZZZ</name>
<evidence type="ECO:0008006" key="2">
    <source>
        <dbReference type="Google" id="ProtNLM"/>
    </source>
</evidence>
<dbReference type="InterPro" id="IPR005331">
    <property type="entry name" value="Sulfotransferase"/>
</dbReference>
<sequence length="215" mass="23966">MPLIKADGRLIYFAHVPKCAGTSVARYLEARGQPMAFSDRRYLSIEAPLRWTRSSPQHVPLEELERLFPPGFFDASFALVRHPVARIASVYLFQRDKEGTVPADMRFGDWLSEVEAARAAEPFIYDNHTRPMVEFIPEGAHVFRVEDGLAPVAAWLEAQLGPAPDAAGIGHHNSRDRLLGAAARPLHVTAQERAIIARIYAADFERFGYDSALAD</sequence>
<dbReference type="GO" id="GO:0016020">
    <property type="term" value="C:membrane"/>
    <property type="evidence" value="ECO:0007669"/>
    <property type="project" value="InterPro"/>
</dbReference>
<dbReference type="AlphaFoldDB" id="A0A0F9IRZ6"/>
<proteinExistence type="predicted"/>
<accession>A0A0F9IRZ6</accession>
<dbReference type="Pfam" id="PF03567">
    <property type="entry name" value="Sulfotransfer_2"/>
    <property type="match status" value="1"/>
</dbReference>
<dbReference type="SUPFAM" id="SSF52540">
    <property type="entry name" value="P-loop containing nucleoside triphosphate hydrolases"/>
    <property type="match status" value="1"/>
</dbReference>
<reference evidence="1" key="1">
    <citation type="journal article" date="2015" name="Nature">
        <title>Complex archaea that bridge the gap between prokaryotes and eukaryotes.</title>
        <authorList>
            <person name="Spang A."/>
            <person name="Saw J.H."/>
            <person name="Jorgensen S.L."/>
            <person name="Zaremba-Niedzwiedzka K."/>
            <person name="Martijn J."/>
            <person name="Lind A.E."/>
            <person name="van Eijk R."/>
            <person name="Schleper C."/>
            <person name="Guy L."/>
            <person name="Ettema T.J."/>
        </authorList>
    </citation>
    <scope>NUCLEOTIDE SEQUENCE</scope>
</reference>